<protein>
    <submittedName>
        <fullName evidence="1">Uncharacterized protein</fullName>
    </submittedName>
</protein>
<evidence type="ECO:0000313" key="1">
    <source>
        <dbReference type="EMBL" id="GGM27498.1"/>
    </source>
</evidence>
<proteinExistence type="predicted"/>
<evidence type="ECO:0000313" key="2">
    <source>
        <dbReference type="Proteomes" id="UP000608890"/>
    </source>
</evidence>
<name>A0A917TM72_9ACTN</name>
<sequence>MAMTPDQITTDDDGWGYRTGARFVDPPTWEKHAETVMGRRNIHIWPLVEGLILAADNQGQIIDYQPRKFYEGPLSDGMRNEDDAPDWRLAYDRFAASVLPMFLFQMVEMGLLATRGNGNSVDYRLALPGGEGA</sequence>
<organism evidence="1 2">
    <name type="scientific">Micromonospora sonchi</name>
    <dbReference type="NCBI Taxonomy" id="1763543"/>
    <lineage>
        <taxon>Bacteria</taxon>
        <taxon>Bacillati</taxon>
        <taxon>Actinomycetota</taxon>
        <taxon>Actinomycetes</taxon>
        <taxon>Micromonosporales</taxon>
        <taxon>Micromonosporaceae</taxon>
        <taxon>Micromonospora</taxon>
    </lineage>
</organism>
<reference evidence="1" key="2">
    <citation type="submission" date="2020-09" db="EMBL/GenBank/DDBJ databases">
        <authorList>
            <person name="Sun Q."/>
            <person name="Zhou Y."/>
        </authorList>
    </citation>
    <scope>NUCLEOTIDE SEQUENCE</scope>
    <source>
        <strain evidence="1">CGMCC 4.7312</strain>
    </source>
</reference>
<comment type="caution">
    <text evidence="1">The sequence shown here is derived from an EMBL/GenBank/DDBJ whole genome shotgun (WGS) entry which is preliminary data.</text>
</comment>
<keyword evidence="2" id="KW-1185">Reference proteome</keyword>
<dbReference type="AlphaFoldDB" id="A0A917TM72"/>
<gene>
    <name evidence="1" type="ORF">GCM10011608_10340</name>
</gene>
<reference evidence="1" key="1">
    <citation type="journal article" date="2014" name="Int. J. Syst. Evol. Microbiol.">
        <title>Complete genome sequence of Corynebacterium casei LMG S-19264T (=DSM 44701T), isolated from a smear-ripened cheese.</title>
        <authorList>
            <consortium name="US DOE Joint Genome Institute (JGI-PGF)"/>
            <person name="Walter F."/>
            <person name="Albersmeier A."/>
            <person name="Kalinowski J."/>
            <person name="Ruckert C."/>
        </authorList>
    </citation>
    <scope>NUCLEOTIDE SEQUENCE</scope>
    <source>
        <strain evidence="1">CGMCC 4.7312</strain>
    </source>
</reference>
<dbReference type="EMBL" id="BMNB01000003">
    <property type="protein sequence ID" value="GGM27498.1"/>
    <property type="molecule type" value="Genomic_DNA"/>
</dbReference>
<accession>A0A917TM72</accession>
<dbReference type="Proteomes" id="UP000608890">
    <property type="component" value="Unassembled WGS sequence"/>
</dbReference>